<reference evidence="1 2" key="2">
    <citation type="journal article" date="2022" name="Mol. Ecol. Resour.">
        <title>The genomes of chicory, endive, great burdock and yacon provide insights into Asteraceae paleo-polyploidization history and plant inulin production.</title>
        <authorList>
            <person name="Fan W."/>
            <person name="Wang S."/>
            <person name="Wang H."/>
            <person name="Wang A."/>
            <person name="Jiang F."/>
            <person name="Liu H."/>
            <person name="Zhao H."/>
            <person name="Xu D."/>
            <person name="Zhang Y."/>
        </authorList>
    </citation>
    <scope>NUCLEOTIDE SEQUENCE [LARGE SCALE GENOMIC DNA]</scope>
    <source>
        <strain evidence="2">cv. Niubang</strain>
    </source>
</reference>
<evidence type="ECO:0000313" key="1">
    <source>
        <dbReference type="EMBL" id="KAI3745787.1"/>
    </source>
</evidence>
<evidence type="ECO:0000313" key="2">
    <source>
        <dbReference type="Proteomes" id="UP001055879"/>
    </source>
</evidence>
<dbReference type="EMBL" id="CM042049">
    <property type="protein sequence ID" value="KAI3745787.1"/>
    <property type="molecule type" value="Genomic_DNA"/>
</dbReference>
<dbReference type="Proteomes" id="UP001055879">
    <property type="component" value="Linkage Group LG03"/>
</dbReference>
<keyword evidence="2" id="KW-1185">Reference proteome</keyword>
<gene>
    <name evidence="1" type="ORF">L6452_08196</name>
</gene>
<proteinExistence type="predicted"/>
<accession>A0ACB9DGW6</accession>
<sequence>MVGNKKRRMTVEDTAATAVMVAVVMENLMGKWAFVESQKPSANPFRFSLNFRSFPSGGCCSRRRLDHSLSLSLLQNPK</sequence>
<protein>
    <submittedName>
        <fullName evidence="1">Uncharacterized protein</fullName>
    </submittedName>
</protein>
<reference evidence="2" key="1">
    <citation type="journal article" date="2022" name="Mol. Ecol. Resour.">
        <title>The genomes of chicory, endive, great burdock and yacon provide insights into Asteraceae palaeo-polyploidization history and plant inulin production.</title>
        <authorList>
            <person name="Fan W."/>
            <person name="Wang S."/>
            <person name="Wang H."/>
            <person name="Wang A."/>
            <person name="Jiang F."/>
            <person name="Liu H."/>
            <person name="Zhao H."/>
            <person name="Xu D."/>
            <person name="Zhang Y."/>
        </authorList>
    </citation>
    <scope>NUCLEOTIDE SEQUENCE [LARGE SCALE GENOMIC DNA]</scope>
    <source>
        <strain evidence="2">cv. Niubang</strain>
    </source>
</reference>
<name>A0ACB9DGW6_ARCLA</name>
<organism evidence="1 2">
    <name type="scientific">Arctium lappa</name>
    <name type="common">Greater burdock</name>
    <name type="synonym">Lappa major</name>
    <dbReference type="NCBI Taxonomy" id="4217"/>
    <lineage>
        <taxon>Eukaryota</taxon>
        <taxon>Viridiplantae</taxon>
        <taxon>Streptophyta</taxon>
        <taxon>Embryophyta</taxon>
        <taxon>Tracheophyta</taxon>
        <taxon>Spermatophyta</taxon>
        <taxon>Magnoliopsida</taxon>
        <taxon>eudicotyledons</taxon>
        <taxon>Gunneridae</taxon>
        <taxon>Pentapetalae</taxon>
        <taxon>asterids</taxon>
        <taxon>campanulids</taxon>
        <taxon>Asterales</taxon>
        <taxon>Asteraceae</taxon>
        <taxon>Carduoideae</taxon>
        <taxon>Cardueae</taxon>
        <taxon>Arctiinae</taxon>
        <taxon>Arctium</taxon>
    </lineage>
</organism>
<comment type="caution">
    <text evidence="1">The sequence shown here is derived from an EMBL/GenBank/DDBJ whole genome shotgun (WGS) entry which is preliminary data.</text>
</comment>